<feature type="region of interest" description="Disordered" evidence="1">
    <location>
        <begin position="54"/>
        <end position="80"/>
    </location>
</feature>
<keyword evidence="2" id="KW-0812">Transmembrane</keyword>
<dbReference type="EMBL" id="JBBPCN010000001">
    <property type="protein sequence ID" value="MEK8072553.1"/>
    <property type="molecule type" value="Genomic_DNA"/>
</dbReference>
<keyword evidence="2" id="KW-1133">Transmembrane helix</keyword>
<comment type="caution">
    <text evidence="3">The sequence shown here is derived from an EMBL/GenBank/DDBJ whole genome shotgun (WGS) entry which is preliminary data.</text>
</comment>
<keyword evidence="2" id="KW-0472">Membrane</keyword>
<accession>A0ABU9D2E4</accession>
<reference evidence="3 4" key="1">
    <citation type="submission" date="2024-03" db="EMBL/GenBank/DDBJ databases">
        <title>Rhodococcus navarretei sp. nov. and Pseudarthrobacter quantumdoti sp. nov., two new species with the ability to biosynthesize Quantum Dots isolated from soil samples at Union Glacier, Antarctica.</title>
        <authorList>
            <person name="Vargas M."/>
        </authorList>
    </citation>
    <scope>NUCLEOTIDE SEQUENCE [LARGE SCALE GENOMIC DNA]</scope>
    <source>
        <strain evidence="3 4">EXRC-4A-4</strain>
    </source>
</reference>
<proteinExistence type="predicted"/>
<gene>
    <name evidence="3" type="ORF">AABD04_17045</name>
</gene>
<organism evidence="3 4">
    <name type="scientific">Rhodococcus navarretei</name>
    <dbReference type="NCBI Taxonomy" id="3128981"/>
    <lineage>
        <taxon>Bacteria</taxon>
        <taxon>Bacillati</taxon>
        <taxon>Actinomycetota</taxon>
        <taxon>Actinomycetes</taxon>
        <taxon>Mycobacteriales</taxon>
        <taxon>Nocardiaceae</taxon>
        <taxon>Rhodococcus</taxon>
    </lineage>
</organism>
<protein>
    <submittedName>
        <fullName evidence="3">Uncharacterized protein</fullName>
    </submittedName>
</protein>
<keyword evidence="4" id="KW-1185">Reference proteome</keyword>
<dbReference type="RefSeq" id="WP_341441899.1">
    <property type="nucleotide sequence ID" value="NZ_JBBPCN010000001.1"/>
</dbReference>
<evidence type="ECO:0000313" key="4">
    <source>
        <dbReference type="Proteomes" id="UP001456513"/>
    </source>
</evidence>
<name>A0ABU9D2E4_9NOCA</name>
<evidence type="ECO:0000313" key="3">
    <source>
        <dbReference type="EMBL" id="MEK8072553.1"/>
    </source>
</evidence>
<sequence>MIPLLARKYLYRYLIVAIGLPILARLLAFAGQSLEKRTGKYNVVSKGLKSASRFAQKRADKSQGKKERKSRHTLGQAGSR</sequence>
<evidence type="ECO:0000256" key="2">
    <source>
        <dbReference type="SAM" id="Phobius"/>
    </source>
</evidence>
<dbReference type="Proteomes" id="UP001456513">
    <property type="component" value="Unassembled WGS sequence"/>
</dbReference>
<evidence type="ECO:0000256" key="1">
    <source>
        <dbReference type="SAM" id="MobiDB-lite"/>
    </source>
</evidence>
<feature type="transmembrane region" description="Helical" evidence="2">
    <location>
        <begin position="12"/>
        <end position="30"/>
    </location>
</feature>